<evidence type="ECO:0000313" key="2">
    <source>
        <dbReference type="Ensembl" id="ENSXETP00000114625"/>
    </source>
</evidence>
<reference evidence="2" key="1">
    <citation type="journal article" date="2010" name="Science">
        <title>The genome of the Western clawed frog Xenopus tropicalis.</title>
        <authorList>
            <person name="Hellsten U."/>
            <person name="Harland R.M."/>
            <person name="Gilchrist M.J."/>
            <person name="Hendrix D."/>
            <person name="Jurka J."/>
            <person name="Kapitonov V."/>
            <person name="Ovcharenko I."/>
            <person name="Putnam N.H."/>
            <person name="Shu S."/>
            <person name="Taher L."/>
            <person name="Blitz I.L."/>
            <person name="Blumberg B."/>
            <person name="Dichmann D.S."/>
            <person name="Dubchak I."/>
            <person name="Amaya E."/>
            <person name="Detter J.C."/>
            <person name="Fletcher R."/>
            <person name="Gerhard D.S."/>
            <person name="Goodstein D."/>
            <person name="Graves T."/>
            <person name="Grigoriev I.V."/>
            <person name="Grimwood J."/>
            <person name="Kawashima T."/>
            <person name="Lindquist E."/>
            <person name="Lucas S.M."/>
            <person name="Mead P.E."/>
            <person name="Mitros T."/>
            <person name="Ogino H."/>
            <person name="Ohta Y."/>
            <person name="Poliakov A.V."/>
            <person name="Pollet N."/>
            <person name="Robert J."/>
            <person name="Salamov A."/>
            <person name="Sater A.K."/>
            <person name="Schmutz J."/>
            <person name="Terry A."/>
            <person name="Vize P.D."/>
            <person name="Warren W.C."/>
            <person name="Wells D."/>
            <person name="Wills A."/>
            <person name="Wilson R.K."/>
            <person name="Zimmerman L.B."/>
            <person name="Zorn A.M."/>
            <person name="Grainger R."/>
            <person name="Grammer T."/>
            <person name="Khokha M.K."/>
            <person name="Richardson P.M."/>
            <person name="Rokhsar D.S."/>
        </authorList>
    </citation>
    <scope>NUCLEOTIDE SEQUENCE [LARGE SCALE GENOMIC DNA]</scope>
    <source>
        <strain evidence="2">Nigerian</strain>
    </source>
</reference>
<dbReference type="InterPro" id="IPR012337">
    <property type="entry name" value="RNaseH-like_sf"/>
</dbReference>
<sequence>MTSSQPAVKRKIDDEHRQFQEKWEMQYFFVEHRGIPTCLICAEKVAVHKEYNLKRHYSTKHAEECAKYQGDERAKRVASLKACLMRQQDFFKKATKENVASVQASYMVSEMIAKAGKPFTEGEFVKKCMLQVASIICPEKKGQFSKISLSANTVAERISDMSSDIYHQLCEKAKCFDAYSVALDESTDITGTAQLTIYVRGVDCNFELTEELLTIIPMHGQTTANEIFHHLCDAIENAGLPWKRFVGIITDGAPSMTGRKNGLVALVKKKLEEEGIEEEAIALHCIIHQQALCSKCLPCDNVMSVVVKCVNQIRSRGLTHRRFRAFLEEMGSEYGDVLYFTEVRWLSRGNVLKRFFELREEVKAFMEKNGKAVSELSDHKWLMDLAFLVDITQRLNVLNKMLQGQGQLVSAAYDNFRAFSTKLVLWKSQLSQTNLCHFPA</sequence>
<dbReference type="Ensembl" id="ENSXETT00000121274">
    <property type="protein sequence ID" value="ENSXETP00000114625"/>
    <property type="gene ID" value="ENSXETG00000045587"/>
</dbReference>
<proteinExistence type="predicted"/>
<organism evidence="2">
    <name type="scientific">Xenopus tropicalis</name>
    <name type="common">Western clawed frog</name>
    <name type="synonym">Silurana tropicalis</name>
    <dbReference type="NCBI Taxonomy" id="8364"/>
    <lineage>
        <taxon>Eukaryota</taxon>
        <taxon>Metazoa</taxon>
        <taxon>Chordata</taxon>
        <taxon>Craniata</taxon>
        <taxon>Vertebrata</taxon>
        <taxon>Euteleostomi</taxon>
        <taxon>Amphibia</taxon>
        <taxon>Batrachia</taxon>
        <taxon>Anura</taxon>
        <taxon>Pipoidea</taxon>
        <taxon>Pipidae</taxon>
        <taxon>Xenopodinae</taxon>
        <taxon>Xenopus</taxon>
        <taxon>Silurana</taxon>
    </lineage>
</organism>
<reference evidence="2" key="2">
    <citation type="submission" date="2021-03" db="UniProtKB">
        <authorList>
            <consortium name="Ensembl"/>
        </authorList>
    </citation>
    <scope>IDENTIFICATION</scope>
</reference>
<dbReference type="InterPro" id="IPR040647">
    <property type="entry name" value="SPIN-DOC_Znf-C2H2"/>
</dbReference>
<dbReference type="PANTHER" id="PTHR45913:SF9">
    <property type="entry name" value="GENERAL TRANSCRIPTION FACTOR II-I REPEAT DOMAIN-CONTAINING PROTEIN 2-LIKE-RELATED"/>
    <property type="match status" value="1"/>
</dbReference>
<dbReference type="InParanoid" id="A0A803K2S9"/>
<dbReference type="PANTHER" id="PTHR45913">
    <property type="entry name" value="EPM2A-INTERACTING PROTEIN 1"/>
    <property type="match status" value="1"/>
</dbReference>
<evidence type="ECO:0000259" key="1">
    <source>
        <dbReference type="Pfam" id="PF18658"/>
    </source>
</evidence>
<dbReference type="AlphaFoldDB" id="A0A803K2S9"/>
<name>A0A803K2S9_XENTR</name>
<dbReference type="GeneTree" id="ENSGT00950000182812"/>
<protein>
    <recommendedName>
        <fullName evidence="1">SPIN-DOC-like zinc-finger domain-containing protein</fullName>
    </recommendedName>
</protein>
<dbReference type="SUPFAM" id="SSF53098">
    <property type="entry name" value="Ribonuclease H-like"/>
    <property type="match status" value="1"/>
</dbReference>
<feature type="domain" description="SPIN-DOC-like zinc-finger" evidence="1">
    <location>
        <begin position="20"/>
        <end position="74"/>
    </location>
</feature>
<dbReference type="Pfam" id="PF18658">
    <property type="entry name" value="zf-C2H2_12"/>
    <property type="match status" value="1"/>
</dbReference>
<accession>A0A803K2S9</accession>